<dbReference type="PANTHER" id="PTHR30344">
    <property type="entry name" value="6-PHOSPHOGLUCONOLACTONASE-RELATED"/>
    <property type="match status" value="1"/>
</dbReference>
<dbReference type="GO" id="GO:0006006">
    <property type="term" value="P:glucose metabolic process"/>
    <property type="evidence" value="ECO:0007669"/>
    <property type="project" value="UniProtKB-KW"/>
</dbReference>
<dbReference type="InterPro" id="IPR050282">
    <property type="entry name" value="Cycloisomerase_2"/>
</dbReference>
<dbReference type="OrthoDB" id="9790815at2"/>
<keyword evidence="4" id="KW-1185">Reference proteome</keyword>
<comment type="similarity">
    <text evidence="1">Belongs to the cycloisomerase 2 family.</text>
</comment>
<proteinExistence type="inferred from homology"/>
<evidence type="ECO:0000313" key="4">
    <source>
        <dbReference type="Proteomes" id="UP000295509"/>
    </source>
</evidence>
<name>A0A4R8LIX9_9BURK</name>
<comment type="caution">
    <text evidence="3">The sequence shown here is derived from an EMBL/GenBank/DDBJ whole genome shotgun (WGS) entry which is preliminary data.</text>
</comment>
<dbReference type="PANTHER" id="PTHR30344:SF1">
    <property type="entry name" value="6-PHOSPHOGLUCONOLACTONASE"/>
    <property type="match status" value="1"/>
</dbReference>
<organism evidence="3 4">
    <name type="scientific">Paraburkholderia rhizosphaerae</name>
    <dbReference type="NCBI Taxonomy" id="480658"/>
    <lineage>
        <taxon>Bacteria</taxon>
        <taxon>Pseudomonadati</taxon>
        <taxon>Pseudomonadota</taxon>
        <taxon>Betaproteobacteria</taxon>
        <taxon>Burkholderiales</taxon>
        <taxon>Burkholderiaceae</taxon>
        <taxon>Paraburkholderia</taxon>
    </lineage>
</organism>
<dbReference type="Gene3D" id="2.130.10.10">
    <property type="entry name" value="YVTN repeat-like/Quinoprotein amine dehydrogenase"/>
    <property type="match status" value="1"/>
</dbReference>
<dbReference type="InterPro" id="IPR011045">
    <property type="entry name" value="N2O_reductase_N"/>
</dbReference>
<sequence>MKPVYSVFVSNAADGDIGAYRFDTENGTLEPEARYVAGDGVAPLALSRDSGTLYAATRGDRPSIVTYALDTHSGALKQRGVAHIDSKLVHLCVDASGHYLLGASYHENRATLYDAASVAEGDARALQTADGIEHAHAAVFTGDGRFAYVSSLGGDAVFCFAMHNGRMERTGVAKVDANFGPRHLQFSPNEDTLYVVSEFRATVAAFARNAESGALIGPRMSAPAHALAHLKHGCVRSGFAPGRPADIDDLASRVWGADIQITPDGRFVYVSERTSSQLIAYRVRSDRALAYVGATPTESEPRGFAIDPSGCFLVVCGGKSAHVSAYAVATETGSLHLISRTECGKGANWVQMVERPRGR</sequence>
<evidence type="ECO:0000313" key="3">
    <source>
        <dbReference type="EMBL" id="TDY43318.1"/>
    </source>
</evidence>
<dbReference type="GO" id="GO:0005829">
    <property type="term" value="C:cytosol"/>
    <property type="evidence" value="ECO:0007669"/>
    <property type="project" value="TreeGrafter"/>
</dbReference>
<protein>
    <submittedName>
        <fullName evidence="3">6-phosphogluconolactonase</fullName>
    </submittedName>
</protein>
<dbReference type="Pfam" id="PF10282">
    <property type="entry name" value="Lactonase"/>
    <property type="match status" value="1"/>
</dbReference>
<keyword evidence="2" id="KW-0119">Carbohydrate metabolism</keyword>
<dbReference type="GO" id="GO:0017057">
    <property type="term" value="F:6-phosphogluconolactonase activity"/>
    <property type="evidence" value="ECO:0007669"/>
    <property type="project" value="TreeGrafter"/>
</dbReference>
<keyword evidence="2" id="KW-0313">Glucose metabolism</keyword>
<dbReference type="RefSeq" id="WP_134194662.1">
    <property type="nucleotide sequence ID" value="NZ_JBHLUW010000009.1"/>
</dbReference>
<dbReference type="AlphaFoldDB" id="A0A4R8LIX9"/>
<dbReference type="Proteomes" id="UP000295509">
    <property type="component" value="Unassembled WGS sequence"/>
</dbReference>
<accession>A0A4R8LIX9</accession>
<dbReference type="EMBL" id="SORE01000018">
    <property type="protein sequence ID" value="TDY43318.1"/>
    <property type="molecule type" value="Genomic_DNA"/>
</dbReference>
<reference evidence="3 4" key="1">
    <citation type="submission" date="2019-03" db="EMBL/GenBank/DDBJ databases">
        <title>Genomic Encyclopedia of Type Strains, Phase III (KMG-III): the genomes of soil and plant-associated and newly described type strains.</title>
        <authorList>
            <person name="Whitman W."/>
        </authorList>
    </citation>
    <scope>NUCLEOTIDE SEQUENCE [LARGE SCALE GENOMIC DNA]</scope>
    <source>
        <strain evidence="3 4">LMG 29544</strain>
    </source>
</reference>
<dbReference type="InterPro" id="IPR019405">
    <property type="entry name" value="Lactonase_7-beta_prop"/>
</dbReference>
<evidence type="ECO:0000256" key="2">
    <source>
        <dbReference type="ARBA" id="ARBA00022526"/>
    </source>
</evidence>
<evidence type="ECO:0000256" key="1">
    <source>
        <dbReference type="ARBA" id="ARBA00005564"/>
    </source>
</evidence>
<dbReference type="InterPro" id="IPR015943">
    <property type="entry name" value="WD40/YVTN_repeat-like_dom_sf"/>
</dbReference>
<dbReference type="SUPFAM" id="SSF50974">
    <property type="entry name" value="Nitrous oxide reductase, N-terminal domain"/>
    <property type="match status" value="1"/>
</dbReference>
<gene>
    <name evidence="3" type="ORF">BX592_118113</name>
</gene>